<evidence type="ECO:0000256" key="4">
    <source>
        <dbReference type="ARBA" id="ARBA00022692"/>
    </source>
</evidence>
<feature type="domain" description="ABC transmembrane type-1" evidence="8">
    <location>
        <begin position="95"/>
        <end position="292"/>
    </location>
</feature>
<keyword evidence="6 7" id="KW-0472">Membrane</keyword>
<evidence type="ECO:0000256" key="6">
    <source>
        <dbReference type="ARBA" id="ARBA00023136"/>
    </source>
</evidence>
<dbReference type="InterPro" id="IPR035906">
    <property type="entry name" value="MetI-like_sf"/>
</dbReference>
<dbReference type="Proteomes" id="UP000548476">
    <property type="component" value="Unassembled WGS sequence"/>
</dbReference>
<organism evidence="9 10">
    <name type="scientific">Phytomonospora endophytica</name>
    <dbReference type="NCBI Taxonomy" id="714109"/>
    <lineage>
        <taxon>Bacteria</taxon>
        <taxon>Bacillati</taxon>
        <taxon>Actinomycetota</taxon>
        <taxon>Actinomycetes</taxon>
        <taxon>Micromonosporales</taxon>
        <taxon>Micromonosporaceae</taxon>
        <taxon>Phytomonospora</taxon>
    </lineage>
</organism>
<dbReference type="PROSITE" id="PS50928">
    <property type="entry name" value="ABC_TM1"/>
    <property type="match status" value="1"/>
</dbReference>
<dbReference type="RefSeq" id="WP_184790812.1">
    <property type="nucleotide sequence ID" value="NZ_BONT01000066.1"/>
</dbReference>
<dbReference type="EMBL" id="JACHGT010000014">
    <property type="protein sequence ID" value="MBB6038013.1"/>
    <property type="molecule type" value="Genomic_DNA"/>
</dbReference>
<evidence type="ECO:0000256" key="3">
    <source>
        <dbReference type="ARBA" id="ARBA00022475"/>
    </source>
</evidence>
<comment type="subcellular location">
    <subcellularLocation>
        <location evidence="1 7">Cell membrane</location>
        <topology evidence="1 7">Multi-pass membrane protein</topology>
    </subcellularLocation>
</comment>
<sequence length="309" mass="32996">MTGLVIRRLAVGMFVLWGAVTLMFALLRMAPGDPATLMLGPDATSAEVDALRTELGLDRGVFAQYLTYLGQIARLDFGDSYRFNLPAMDVVLDRLQATVELTVTATVIAAVAGLTLGMLAGYRPNGRLDRTVSGLTILLQGMPTFWVGIMLVLLFSATLHLLPSSSVGTPQHMIMPAVTLSLPFTAIVARIARTSVVDSMQEPYVQTAYSKGLSRFQVLTGHVLRNSLTPVVTIIGLQMGALLGGAVIVENVFAWPGLGSLIVESVANRDYSVVQAAVLLIAAVVVVLNLLADLSYSLLDPRIRTGGNR</sequence>
<keyword evidence="10" id="KW-1185">Reference proteome</keyword>
<dbReference type="Gene3D" id="1.10.3720.10">
    <property type="entry name" value="MetI-like"/>
    <property type="match status" value="1"/>
</dbReference>
<dbReference type="Pfam" id="PF19300">
    <property type="entry name" value="BPD_transp_1_N"/>
    <property type="match status" value="1"/>
</dbReference>
<comment type="similarity">
    <text evidence="7">Belongs to the binding-protein-dependent transport system permease family.</text>
</comment>
<feature type="transmembrane region" description="Helical" evidence="7">
    <location>
        <begin position="174"/>
        <end position="192"/>
    </location>
</feature>
<proteinExistence type="inferred from homology"/>
<comment type="caution">
    <text evidence="9">The sequence shown here is derived from an EMBL/GenBank/DDBJ whole genome shotgun (WGS) entry which is preliminary data.</text>
</comment>
<keyword evidence="4 7" id="KW-0812">Transmembrane</keyword>
<dbReference type="SUPFAM" id="SSF161098">
    <property type="entry name" value="MetI-like"/>
    <property type="match status" value="1"/>
</dbReference>
<evidence type="ECO:0000256" key="5">
    <source>
        <dbReference type="ARBA" id="ARBA00022989"/>
    </source>
</evidence>
<evidence type="ECO:0000313" key="9">
    <source>
        <dbReference type="EMBL" id="MBB6038013.1"/>
    </source>
</evidence>
<feature type="transmembrane region" description="Helical" evidence="7">
    <location>
        <begin position="9"/>
        <end position="30"/>
    </location>
</feature>
<feature type="transmembrane region" description="Helical" evidence="7">
    <location>
        <begin position="143"/>
        <end position="162"/>
    </location>
</feature>
<reference evidence="9 10" key="1">
    <citation type="submission" date="2020-08" db="EMBL/GenBank/DDBJ databases">
        <title>Genomic Encyclopedia of Type Strains, Phase IV (KMG-IV): sequencing the most valuable type-strain genomes for metagenomic binning, comparative biology and taxonomic classification.</title>
        <authorList>
            <person name="Goeker M."/>
        </authorList>
    </citation>
    <scope>NUCLEOTIDE SEQUENCE [LARGE SCALE GENOMIC DNA]</scope>
    <source>
        <strain evidence="9 10">YIM 65646</strain>
    </source>
</reference>
<feature type="transmembrane region" description="Helical" evidence="7">
    <location>
        <begin position="101"/>
        <end position="122"/>
    </location>
</feature>
<dbReference type="GO" id="GO:0005886">
    <property type="term" value="C:plasma membrane"/>
    <property type="evidence" value="ECO:0007669"/>
    <property type="project" value="UniProtKB-SubCell"/>
</dbReference>
<evidence type="ECO:0000256" key="7">
    <source>
        <dbReference type="RuleBase" id="RU363032"/>
    </source>
</evidence>
<keyword evidence="5 7" id="KW-1133">Transmembrane helix</keyword>
<dbReference type="PANTHER" id="PTHR43163:SF6">
    <property type="entry name" value="DIPEPTIDE TRANSPORT SYSTEM PERMEASE PROTEIN DPPB-RELATED"/>
    <property type="match status" value="1"/>
</dbReference>
<evidence type="ECO:0000256" key="2">
    <source>
        <dbReference type="ARBA" id="ARBA00022448"/>
    </source>
</evidence>
<dbReference type="PANTHER" id="PTHR43163">
    <property type="entry name" value="DIPEPTIDE TRANSPORT SYSTEM PERMEASE PROTEIN DPPB-RELATED"/>
    <property type="match status" value="1"/>
</dbReference>
<dbReference type="AlphaFoldDB" id="A0A841FT85"/>
<accession>A0A841FT85</accession>
<dbReference type="CDD" id="cd06261">
    <property type="entry name" value="TM_PBP2"/>
    <property type="match status" value="1"/>
</dbReference>
<evidence type="ECO:0000256" key="1">
    <source>
        <dbReference type="ARBA" id="ARBA00004651"/>
    </source>
</evidence>
<gene>
    <name evidence="9" type="ORF">HNR73_005893</name>
</gene>
<protein>
    <submittedName>
        <fullName evidence="9">Peptide/nickel transport system permease protein</fullName>
    </submittedName>
</protein>
<keyword evidence="3" id="KW-1003">Cell membrane</keyword>
<keyword evidence="2 7" id="KW-0813">Transport</keyword>
<dbReference type="Pfam" id="PF00528">
    <property type="entry name" value="BPD_transp_1"/>
    <property type="match status" value="1"/>
</dbReference>
<dbReference type="InterPro" id="IPR000515">
    <property type="entry name" value="MetI-like"/>
</dbReference>
<feature type="transmembrane region" description="Helical" evidence="7">
    <location>
        <begin position="231"/>
        <end position="253"/>
    </location>
</feature>
<dbReference type="InterPro" id="IPR045621">
    <property type="entry name" value="BPD_transp_1_N"/>
</dbReference>
<dbReference type="GO" id="GO:0055085">
    <property type="term" value="P:transmembrane transport"/>
    <property type="evidence" value="ECO:0007669"/>
    <property type="project" value="InterPro"/>
</dbReference>
<evidence type="ECO:0000259" key="8">
    <source>
        <dbReference type="PROSITE" id="PS50928"/>
    </source>
</evidence>
<name>A0A841FT85_9ACTN</name>
<feature type="transmembrane region" description="Helical" evidence="7">
    <location>
        <begin position="273"/>
        <end position="299"/>
    </location>
</feature>
<evidence type="ECO:0000313" key="10">
    <source>
        <dbReference type="Proteomes" id="UP000548476"/>
    </source>
</evidence>